<dbReference type="PANTHER" id="PTHR30061">
    <property type="entry name" value="MALTOSE-BINDING PERIPLASMIC PROTEIN"/>
    <property type="match status" value="1"/>
</dbReference>
<dbReference type="Pfam" id="PF13416">
    <property type="entry name" value="SBP_bac_8"/>
    <property type="match status" value="1"/>
</dbReference>
<evidence type="ECO:0000313" key="5">
    <source>
        <dbReference type="Proteomes" id="UP000196125"/>
    </source>
</evidence>
<dbReference type="Proteomes" id="UP000196125">
    <property type="component" value="Unassembled WGS sequence"/>
</dbReference>
<dbReference type="InterPro" id="IPR006059">
    <property type="entry name" value="SBP"/>
</dbReference>
<dbReference type="EMBL" id="FXXI01000017">
    <property type="protein sequence ID" value="SMS03042.1"/>
    <property type="molecule type" value="Genomic_DNA"/>
</dbReference>
<gene>
    <name evidence="4" type="ORF">VIM7927_04405</name>
</gene>
<dbReference type="SUPFAM" id="SSF53850">
    <property type="entry name" value="Periplasmic binding protein-like II"/>
    <property type="match status" value="1"/>
</dbReference>
<evidence type="ECO:0000313" key="4">
    <source>
        <dbReference type="EMBL" id="SMS03042.1"/>
    </source>
</evidence>
<protein>
    <submittedName>
        <fullName evidence="4">Bacterial extracellular solute-binding protein</fullName>
    </submittedName>
</protein>
<dbReference type="Gene3D" id="3.40.190.10">
    <property type="entry name" value="Periplasmic binding protein-like II"/>
    <property type="match status" value="1"/>
</dbReference>
<organism evidence="4 5">
    <name type="scientific">Vibrio mangrovi</name>
    <dbReference type="NCBI Taxonomy" id="474394"/>
    <lineage>
        <taxon>Bacteria</taxon>
        <taxon>Pseudomonadati</taxon>
        <taxon>Pseudomonadota</taxon>
        <taxon>Gammaproteobacteria</taxon>
        <taxon>Vibrionales</taxon>
        <taxon>Vibrionaceae</taxon>
        <taxon>Vibrio</taxon>
    </lineage>
</organism>
<keyword evidence="2" id="KW-0813">Transport</keyword>
<dbReference type="GO" id="GO:0042956">
    <property type="term" value="P:maltodextrin transmembrane transport"/>
    <property type="evidence" value="ECO:0007669"/>
    <property type="project" value="TreeGrafter"/>
</dbReference>
<reference evidence="4 5" key="1">
    <citation type="submission" date="2017-05" db="EMBL/GenBank/DDBJ databases">
        <authorList>
            <person name="Song R."/>
            <person name="Chenine A.L."/>
            <person name="Ruprecht R.M."/>
        </authorList>
    </citation>
    <scope>NUCLEOTIDE SEQUENCE [LARGE SCALE GENOMIC DNA]</scope>
    <source>
        <strain evidence="4 5">CECT 7927</strain>
    </source>
</reference>
<keyword evidence="3" id="KW-0732">Signal</keyword>
<evidence type="ECO:0000256" key="1">
    <source>
        <dbReference type="ARBA" id="ARBA00008520"/>
    </source>
</evidence>
<sequence>MGNGMQYASRGSKYRLYSAILLWGCSAVSVAAPTEITMWRHLANIREMKASAMAVERFNQSQHRWKIVQENIPEASYTQLITAAAKAEQLPCVIDLDQPLVPNFAWNQFLRPLDGLIDARILDALNSSGKGTYQGKTYSVGQFDAALALFTRKSLLKKIGVRTPTLTHPWSKDEFMEVLDKIKATRTYQYPFDIRSNDMTEWLPYALSPMMLSWGADLINRNNYVEVNGILNSPKAIEFGHWLYSLVTNHYIERHPADDKGLLTGRVAIQYHGSWAVGEFERVLGDDLAILPVPDFGHGPVIGGGSWQWAVTTDCPYPEGAKAFLTHMVSTKEIATVSISANAIPTLPAATSLTQDFAPNGKWRIFYEFSARFAKVRPETPAYAVISSSYKKAINAILDGEDPQIALDYAVDNIEAAIEHNKGYGFPLPVKSSTP</sequence>
<dbReference type="PANTHER" id="PTHR30061:SF50">
    <property type="entry name" value="MALTOSE_MALTODEXTRIN-BINDING PERIPLASMIC PROTEIN"/>
    <property type="match status" value="1"/>
</dbReference>
<dbReference type="GO" id="GO:0015768">
    <property type="term" value="P:maltose transport"/>
    <property type="evidence" value="ECO:0007669"/>
    <property type="project" value="TreeGrafter"/>
</dbReference>
<dbReference type="GO" id="GO:1901982">
    <property type="term" value="F:maltose binding"/>
    <property type="evidence" value="ECO:0007669"/>
    <property type="project" value="TreeGrafter"/>
</dbReference>
<evidence type="ECO:0000256" key="2">
    <source>
        <dbReference type="ARBA" id="ARBA00022448"/>
    </source>
</evidence>
<comment type="similarity">
    <text evidence="1">Belongs to the bacterial solute-binding protein 1 family.</text>
</comment>
<evidence type="ECO:0000256" key="3">
    <source>
        <dbReference type="ARBA" id="ARBA00022729"/>
    </source>
</evidence>
<name>A0A1Y6J2V3_9VIBR</name>
<accession>A0A1Y6J2V3</accession>
<dbReference type="AlphaFoldDB" id="A0A1Y6J2V3"/>
<proteinExistence type="inferred from homology"/>
<dbReference type="GO" id="GO:0055052">
    <property type="term" value="C:ATP-binding cassette (ABC) transporter complex, substrate-binding subunit-containing"/>
    <property type="evidence" value="ECO:0007669"/>
    <property type="project" value="TreeGrafter"/>
</dbReference>